<evidence type="ECO:0000256" key="1">
    <source>
        <dbReference type="SAM" id="MobiDB-lite"/>
    </source>
</evidence>
<gene>
    <name evidence="2" type="ORF">SAMN04489747_0702</name>
</gene>
<organism evidence="2 3">
    <name type="scientific">Auraticoccus monumenti</name>
    <dbReference type="NCBI Taxonomy" id="675864"/>
    <lineage>
        <taxon>Bacteria</taxon>
        <taxon>Bacillati</taxon>
        <taxon>Actinomycetota</taxon>
        <taxon>Actinomycetes</taxon>
        <taxon>Propionibacteriales</taxon>
        <taxon>Propionibacteriaceae</taxon>
        <taxon>Auraticoccus</taxon>
    </lineage>
</organism>
<reference evidence="2 3" key="1">
    <citation type="submission" date="2016-10" db="EMBL/GenBank/DDBJ databases">
        <authorList>
            <person name="de Groot N.N."/>
        </authorList>
    </citation>
    <scope>NUCLEOTIDE SEQUENCE [LARGE SCALE GENOMIC DNA]</scope>
    <source>
        <strain evidence="2 3">MON 2.2</strain>
    </source>
</reference>
<proteinExistence type="predicted"/>
<evidence type="ECO:0000313" key="3">
    <source>
        <dbReference type="Proteomes" id="UP000198546"/>
    </source>
</evidence>
<dbReference type="AlphaFoldDB" id="A0A1G6TT41"/>
<accession>A0A1G6TT41</accession>
<name>A0A1G6TT41_9ACTN</name>
<feature type="region of interest" description="Disordered" evidence="1">
    <location>
        <begin position="111"/>
        <end position="130"/>
    </location>
</feature>
<sequence length="217" mass="23618">MLRHGWRNRRAAQRVRRGDGRPLRRFRWWQLLGRSLLTHSLRAPDGTVTTYAVDVRHLGDRDDGEVRARLYRDGVLTAHSRLPARFPVPGGHIEVAVGSFGLRRCHHVGADGAESQLTPHPASAEGRRSRLQGAHPRLSRLVGVVSTSLVLLGACVAVPQLVETISQVPPVAEALGTFRSPVRLGPTANVAVGIAAVVGSTERALRLRSSWLDDLAS</sequence>
<dbReference type="OrthoDB" id="2716688at2"/>
<evidence type="ECO:0000313" key="2">
    <source>
        <dbReference type="EMBL" id="SDD32332.1"/>
    </source>
</evidence>
<dbReference type="Proteomes" id="UP000198546">
    <property type="component" value="Chromosome i"/>
</dbReference>
<keyword evidence="3" id="KW-1185">Reference proteome</keyword>
<dbReference type="EMBL" id="LT629688">
    <property type="protein sequence ID" value="SDD32332.1"/>
    <property type="molecule type" value="Genomic_DNA"/>
</dbReference>
<dbReference type="STRING" id="675864.SAMN04489747_0702"/>
<protein>
    <submittedName>
        <fullName evidence="2">Uncharacterized protein</fullName>
    </submittedName>
</protein>